<keyword evidence="2" id="KW-0812">Transmembrane</keyword>
<evidence type="ECO:0000313" key="3">
    <source>
        <dbReference type="EMBL" id="CAE8644559.1"/>
    </source>
</evidence>
<feature type="transmembrane region" description="Helical" evidence="2">
    <location>
        <begin position="340"/>
        <end position="359"/>
    </location>
</feature>
<evidence type="ECO:0000256" key="2">
    <source>
        <dbReference type="SAM" id="Phobius"/>
    </source>
</evidence>
<dbReference type="Proteomes" id="UP000626109">
    <property type="component" value="Unassembled WGS sequence"/>
</dbReference>
<name>A0A813I360_POLGL</name>
<protein>
    <submittedName>
        <fullName evidence="3">Uncharacterized protein</fullName>
    </submittedName>
</protein>
<keyword evidence="2" id="KW-0472">Membrane</keyword>
<gene>
    <name evidence="3" type="ORF">PGLA2088_LOCUS3165</name>
</gene>
<evidence type="ECO:0000256" key="1">
    <source>
        <dbReference type="SAM" id="MobiDB-lite"/>
    </source>
</evidence>
<sequence length="530" mass="60113">MEIAEDAVAFDDDKEDAPIKPHPRIIGRLHRSLHRLQHHCKQARAQHDDTHVQQEDLDTDFLQLCLATGCAWMTADAVYEVVCQCYLARGTARRDSLSHADLLVARVIVACILALLVPPLSLVVEQVRDINGLTRLSAFLKLLKKALPMTMGWAWKDLVAQLTVWTVHDKGIPAYVMRPVIALGITVYVASLMRMPCVKAAFNNNNINNKGAFTNNNINNNNNNDDNNSSNKKGLSKAKLLDRYLCLPSSYMLAVGYSYNQSVQCLIQLLTGKMAAGLDEEIYAILNVIVQASYYSVVSLATVRITCWWAGREEGLHHEIDLLKQGNAGVKKRIADEVQVELGEVFVHGLAFVYAWALYDMLQCVYFPVLVSCASWQTCDFRKNFLFAVVVTIFSVITTWPEKSQQRKTKQGQTYQLLVTTALSLTCIWAWSNFYSTLQSTFISKWAQHYPSNDVVLVWHLFFTAVSWLFMSALYYNQLDRLRVARRNREEFNQQHPIEMVQLGGIITELEQLAASNLEVDVIRDRSVWV</sequence>
<feature type="transmembrane region" description="Helical" evidence="2">
    <location>
        <begin position="385"/>
        <end position="402"/>
    </location>
</feature>
<proteinExistence type="predicted"/>
<reference evidence="3" key="1">
    <citation type="submission" date="2021-02" db="EMBL/GenBank/DDBJ databases">
        <authorList>
            <person name="Dougan E. K."/>
            <person name="Rhodes N."/>
            <person name="Thang M."/>
            <person name="Chan C."/>
        </authorList>
    </citation>
    <scope>NUCLEOTIDE SEQUENCE</scope>
</reference>
<feature type="transmembrane region" description="Helical" evidence="2">
    <location>
        <begin position="456"/>
        <end position="477"/>
    </location>
</feature>
<dbReference type="EMBL" id="CAJNNW010002685">
    <property type="protein sequence ID" value="CAE8644559.1"/>
    <property type="molecule type" value="Genomic_DNA"/>
</dbReference>
<feature type="transmembrane region" description="Helical" evidence="2">
    <location>
        <begin position="103"/>
        <end position="124"/>
    </location>
</feature>
<feature type="transmembrane region" description="Helical" evidence="2">
    <location>
        <begin position="414"/>
        <end position="436"/>
    </location>
</feature>
<comment type="caution">
    <text evidence="3">The sequence shown here is derived from an EMBL/GenBank/DDBJ whole genome shotgun (WGS) entry which is preliminary data.</text>
</comment>
<feature type="transmembrane region" description="Helical" evidence="2">
    <location>
        <begin position="175"/>
        <end position="193"/>
    </location>
</feature>
<keyword evidence="2" id="KW-1133">Transmembrane helix</keyword>
<evidence type="ECO:0000313" key="4">
    <source>
        <dbReference type="Proteomes" id="UP000626109"/>
    </source>
</evidence>
<accession>A0A813I360</accession>
<dbReference type="AlphaFoldDB" id="A0A813I360"/>
<feature type="region of interest" description="Disordered" evidence="1">
    <location>
        <begin position="214"/>
        <end position="233"/>
    </location>
</feature>
<organism evidence="3 4">
    <name type="scientific">Polarella glacialis</name>
    <name type="common">Dinoflagellate</name>
    <dbReference type="NCBI Taxonomy" id="89957"/>
    <lineage>
        <taxon>Eukaryota</taxon>
        <taxon>Sar</taxon>
        <taxon>Alveolata</taxon>
        <taxon>Dinophyceae</taxon>
        <taxon>Suessiales</taxon>
        <taxon>Suessiaceae</taxon>
        <taxon>Polarella</taxon>
    </lineage>
</organism>